<feature type="domain" description="Peripheral subunit-binding (PSBD)" evidence="14">
    <location>
        <begin position="172"/>
        <end position="209"/>
    </location>
</feature>
<accession>V5WKP8</accession>
<dbReference type="STRING" id="1307761.L21SP2_2872"/>
<organism evidence="15 16">
    <name type="scientific">Salinispira pacifica</name>
    <dbReference type="NCBI Taxonomy" id="1307761"/>
    <lineage>
        <taxon>Bacteria</taxon>
        <taxon>Pseudomonadati</taxon>
        <taxon>Spirochaetota</taxon>
        <taxon>Spirochaetia</taxon>
        <taxon>Spirochaetales</taxon>
        <taxon>Spirochaetaceae</taxon>
        <taxon>Salinispira</taxon>
    </lineage>
</organism>
<protein>
    <recommendedName>
        <fullName evidence="5 11">Dihydrolipoyllysine-residue succinyltransferase component of 2-oxoglutarate dehydrogenase complex</fullName>
        <ecNumber evidence="4 11">2.3.1.61</ecNumber>
    </recommendedName>
    <alternativeName>
        <fullName evidence="11">2-oxoglutarate dehydrogenase complex component E2</fullName>
    </alternativeName>
</protein>
<dbReference type="UniPathway" id="UPA00868">
    <property type="reaction ID" value="UER00840"/>
</dbReference>
<dbReference type="OrthoDB" id="9805770at2"/>
<evidence type="ECO:0000256" key="1">
    <source>
        <dbReference type="ARBA" id="ARBA00004052"/>
    </source>
</evidence>
<dbReference type="SUPFAM" id="SSF52777">
    <property type="entry name" value="CoA-dependent acyltransferases"/>
    <property type="match status" value="1"/>
</dbReference>
<dbReference type="InterPro" id="IPR003016">
    <property type="entry name" value="2-oxoA_DH_lipoyl-BS"/>
</dbReference>
<dbReference type="InterPro" id="IPR001078">
    <property type="entry name" value="2-oxoacid_DH_actylTfrase"/>
</dbReference>
<evidence type="ECO:0000313" key="15">
    <source>
        <dbReference type="EMBL" id="AHC16220.1"/>
    </source>
</evidence>
<name>V5WKP8_9SPIO</name>
<dbReference type="InterPro" id="IPR000089">
    <property type="entry name" value="Biotin_lipoyl"/>
</dbReference>
<evidence type="ECO:0000256" key="2">
    <source>
        <dbReference type="ARBA" id="ARBA00005145"/>
    </source>
</evidence>
<dbReference type="SUPFAM" id="SSF51230">
    <property type="entry name" value="Single hybrid motif"/>
    <property type="match status" value="1"/>
</dbReference>
<dbReference type="RefSeq" id="WP_024269117.1">
    <property type="nucleotide sequence ID" value="NC_023035.1"/>
</dbReference>
<dbReference type="Gene3D" id="2.40.50.100">
    <property type="match status" value="1"/>
</dbReference>
<keyword evidence="9 11" id="KW-0012">Acyltransferase</keyword>
<evidence type="ECO:0000256" key="7">
    <source>
        <dbReference type="ARBA" id="ARBA00022679"/>
    </source>
</evidence>
<feature type="domain" description="Lipoyl-binding" evidence="13">
    <location>
        <begin position="1"/>
        <end position="75"/>
    </location>
</feature>
<evidence type="ECO:0000256" key="3">
    <source>
        <dbReference type="ARBA" id="ARBA00007317"/>
    </source>
</evidence>
<feature type="compositionally biased region" description="Low complexity" evidence="12">
    <location>
        <begin position="98"/>
        <end position="107"/>
    </location>
</feature>
<dbReference type="Pfam" id="PF00198">
    <property type="entry name" value="2-oxoacid_dh"/>
    <property type="match status" value="1"/>
</dbReference>
<dbReference type="NCBIfam" id="NF004309">
    <property type="entry name" value="PRK05704.1"/>
    <property type="match status" value="1"/>
</dbReference>
<dbReference type="InterPro" id="IPR050537">
    <property type="entry name" value="2-oxoacid_dehydrogenase"/>
</dbReference>
<dbReference type="InterPro" id="IPR004167">
    <property type="entry name" value="PSBD"/>
</dbReference>
<dbReference type="NCBIfam" id="TIGR01347">
    <property type="entry name" value="sucB"/>
    <property type="match status" value="1"/>
</dbReference>
<dbReference type="PANTHER" id="PTHR43416:SF5">
    <property type="entry name" value="DIHYDROLIPOYLLYSINE-RESIDUE SUCCINYLTRANSFERASE COMPONENT OF 2-OXOGLUTARATE DEHYDROGENASE COMPLEX, MITOCHONDRIAL"/>
    <property type="match status" value="1"/>
</dbReference>
<dbReference type="KEGG" id="slr:L21SP2_2872"/>
<keyword evidence="7 11" id="KW-0808">Transferase</keyword>
<dbReference type="InterPro" id="IPR036625">
    <property type="entry name" value="E3-bd_dom_sf"/>
</dbReference>
<dbReference type="GO" id="GO:0005829">
    <property type="term" value="C:cytosol"/>
    <property type="evidence" value="ECO:0007669"/>
    <property type="project" value="TreeGrafter"/>
</dbReference>
<reference evidence="15 16" key="1">
    <citation type="journal article" date="2015" name="Stand. Genomic Sci.">
        <title>Complete genome sequence and description of Salinispira pacifica gen. nov., sp. nov., a novel spirochaete isolated form a hypersaline microbial mat.</title>
        <authorList>
            <person name="Ben Hania W."/>
            <person name="Joseph M."/>
            <person name="Schumann P."/>
            <person name="Bunk B."/>
            <person name="Fiebig A."/>
            <person name="Sproer C."/>
            <person name="Klenk H.P."/>
            <person name="Fardeau M.L."/>
            <person name="Spring S."/>
        </authorList>
    </citation>
    <scope>NUCLEOTIDE SEQUENCE [LARGE SCALE GENOMIC DNA]</scope>
    <source>
        <strain evidence="15 16">L21-RPul-D2</strain>
    </source>
</reference>
<keyword evidence="16" id="KW-1185">Reference proteome</keyword>
<sequence>MIEIVVPNVGESVSSGIIAAWLKKDGDAVEEGDNLFELETDKATMEVPATASGVLHIDAREGDEVEVGAAVGRIDENASAPAQSSGDTARGNEESESKSQSGAKSGAKSGGKEKSGAKTAEDTAGSPTKEPAAAQKNTPEKQGTPEKSPAGRQQTGSGQQQGPAKKKRSLDDLSPAVRRLVEELDLDPSDIPGSGPEHRLLKEDVQRYVKQGAGSGGSGSRSPASGGAALHGDIDPDRQERVPMTNLRKRISERLVESKQTAAHLTTFNEVDMKAVMDIRKEYKESFEKKHGVRLGFMSFFLKAAVKALKEYPQVNAFVDGTDIIYNKFFDIGVALSSDRGLMTPVVRDCESKGFAEIETIILDFIQRAQKKKIMPDELMGGTFTISNGGVFGSMLSTPIPNPPQTAVLGMHTIQQRPVVRNGEIVIRPMMYLALTYDHRILDGREAIGFLKTIKEAVEDPNSLLLDV</sequence>
<evidence type="ECO:0000256" key="5">
    <source>
        <dbReference type="ARBA" id="ARBA00019511"/>
    </source>
</evidence>
<keyword evidence="8 11" id="KW-0450">Lipoyl</keyword>
<dbReference type="GO" id="GO:0004149">
    <property type="term" value="F:dihydrolipoyllysine-residue succinyltransferase activity"/>
    <property type="evidence" value="ECO:0007669"/>
    <property type="project" value="UniProtKB-UniRule"/>
</dbReference>
<feature type="region of interest" description="Disordered" evidence="12">
    <location>
        <begin position="211"/>
        <end position="243"/>
    </location>
</feature>
<dbReference type="GO" id="GO:0045252">
    <property type="term" value="C:oxoglutarate dehydrogenase complex"/>
    <property type="evidence" value="ECO:0007669"/>
    <property type="project" value="UniProtKB-UniRule"/>
</dbReference>
<keyword evidence="6 11" id="KW-0816">Tricarboxylic acid cycle</keyword>
<dbReference type="Proteomes" id="UP000018680">
    <property type="component" value="Chromosome"/>
</dbReference>
<comment type="similarity">
    <text evidence="3 11">Belongs to the 2-oxoacid dehydrogenase family.</text>
</comment>
<evidence type="ECO:0000256" key="10">
    <source>
        <dbReference type="ARBA" id="ARBA00052761"/>
    </source>
</evidence>
<evidence type="ECO:0000256" key="9">
    <source>
        <dbReference type="ARBA" id="ARBA00023315"/>
    </source>
</evidence>
<dbReference type="Pfam" id="PF00364">
    <property type="entry name" value="Biotin_lipoyl"/>
    <property type="match status" value="1"/>
</dbReference>
<dbReference type="SUPFAM" id="SSF47005">
    <property type="entry name" value="Peripheral subunit-binding domain of 2-oxo acid dehydrogenase complex"/>
    <property type="match status" value="1"/>
</dbReference>
<dbReference type="Gene3D" id="4.10.320.10">
    <property type="entry name" value="E3-binding domain"/>
    <property type="match status" value="1"/>
</dbReference>
<dbReference type="Pfam" id="PF02817">
    <property type="entry name" value="E3_binding"/>
    <property type="match status" value="1"/>
</dbReference>
<comment type="cofactor">
    <cofactor evidence="11">
        <name>(R)-lipoate</name>
        <dbReference type="ChEBI" id="CHEBI:83088"/>
    </cofactor>
    <text evidence="11">Binds 1 lipoyl cofactor covalently.</text>
</comment>
<dbReference type="PROSITE" id="PS51826">
    <property type="entry name" value="PSBD"/>
    <property type="match status" value="1"/>
</dbReference>
<gene>
    <name evidence="15" type="ORF">L21SP2_2872</name>
</gene>
<dbReference type="FunFam" id="3.30.559.10:FF:000007">
    <property type="entry name" value="Dihydrolipoamide acetyltransferase component of pyruvate dehydrogenase complex"/>
    <property type="match status" value="1"/>
</dbReference>
<evidence type="ECO:0000256" key="8">
    <source>
        <dbReference type="ARBA" id="ARBA00022823"/>
    </source>
</evidence>
<evidence type="ECO:0000256" key="4">
    <source>
        <dbReference type="ARBA" id="ARBA00012945"/>
    </source>
</evidence>
<evidence type="ECO:0000313" key="16">
    <source>
        <dbReference type="Proteomes" id="UP000018680"/>
    </source>
</evidence>
<proteinExistence type="inferred from homology"/>
<comment type="pathway">
    <text evidence="2 11">Amino-acid degradation; L-lysine degradation via saccharopine pathway; glutaryl-CoA from L-lysine: step 6/6.</text>
</comment>
<comment type="function">
    <text evidence="1 11">E2 component of the 2-oxoglutarate dehydrogenase (OGDH) complex which catalyzes the second step in the conversion of 2-oxoglutarate to succinyl-CoA and CO(2).</text>
</comment>
<dbReference type="GO" id="GO:0033512">
    <property type="term" value="P:L-lysine catabolic process to acetyl-CoA via saccharopine"/>
    <property type="evidence" value="ECO:0007669"/>
    <property type="project" value="UniProtKB-UniRule"/>
</dbReference>
<dbReference type="AlphaFoldDB" id="V5WKP8"/>
<evidence type="ECO:0000256" key="12">
    <source>
        <dbReference type="SAM" id="MobiDB-lite"/>
    </source>
</evidence>
<evidence type="ECO:0000256" key="6">
    <source>
        <dbReference type="ARBA" id="ARBA00022532"/>
    </source>
</evidence>
<dbReference type="Gene3D" id="3.30.559.10">
    <property type="entry name" value="Chloramphenicol acetyltransferase-like domain"/>
    <property type="match status" value="1"/>
</dbReference>
<dbReference type="EMBL" id="CP006939">
    <property type="protein sequence ID" value="AHC16220.1"/>
    <property type="molecule type" value="Genomic_DNA"/>
</dbReference>
<dbReference type="InterPro" id="IPR011053">
    <property type="entry name" value="Single_hybrid_motif"/>
</dbReference>
<feature type="region of interest" description="Disordered" evidence="12">
    <location>
        <begin position="74"/>
        <end position="173"/>
    </location>
</feature>
<dbReference type="InterPro" id="IPR023213">
    <property type="entry name" value="CAT-like_dom_sf"/>
</dbReference>
<dbReference type="GO" id="GO:0006099">
    <property type="term" value="P:tricarboxylic acid cycle"/>
    <property type="evidence" value="ECO:0007669"/>
    <property type="project" value="UniProtKB-UniRule"/>
</dbReference>
<dbReference type="InterPro" id="IPR006255">
    <property type="entry name" value="SucB"/>
</dbReference>
<feature type="compositionally biased region" description="Basic and acidic residues" evidence="12">
    <location>
        <begin position="232"/>
        <end position="241"/>
    </location>
</feature>
<evidence type="ECO:0000256" key="11">
    <source>
        <dbReference type="RuleBase" id="RU361138"/>
    </source>
</evidence>
<feature type="compositionally biased region" description="Basic and acidic residues" evidence="12">
    <location>
        <begin position="110"/>
        <end position="121"/>
    </location>
</feature>
<dbReference type="HOGENOM" id="CLU_016733_0_0_12"/>
<comment type="catalytic activity">
    <reaction evidence="10 11">
        <text>N(6)-[(R)-dihydrolipoyl]-L-lysyl-[protein] + succinyl-CoA = N(6)-[(R)-S(8)-succinyldihydrolipoyl]-L-lysyl-[protein] + CoA</text>
        <dbReference type="Rhea" id="RHEA:15213"/>
        <dbReference type="Rhea" id="RHEA-COMP:10475"/>
        <dbReference type="Rhea" id="RHEA-COMP:20092"/>
        <dbReference type="ChEBI" id="CHEBI:57287"/>
        <dbReference type="ChEBI" id="CHEBI:57292"/>
        <dbReference type="ChEBI" id="CHEBI:83100"/>
        <dbReference type="ChEBI" id="CHEBI:83120"/>
        <dbReference type="EC" id="2.3.1.61"/>
    </reaction>
</comment>
<evidence type="ECO:0000259" key="13">
    <source>
        <dbReference type="PROSITE" id="PS50968"/>
    </source>
</evidence>
<dbReference type="CDD" id="cd06849">
    <property type="entry name" value="lipoyl_domain"/>
    <property type="match status" value="1"/>
</dbReference>
<dbReference type="EC" id="2.3.1.61" evidence="4 11"/>
<dbReference type="PROSITE" id="PS00189">
    <property type="entry name" value="LIPOYL"/>
    <property type="match status" value="1"/>
</dbReference>
<dbReference type="PATRIC" id="fig|1307761.3.peg.2862"/>
<evidence type="ECO:0000259" key="14">
    <source>
        <dbReference type="PROSITE" id="PS51826"/>
    </source>
</evidence>
<dbReference type="PROSITE" id="PS50968">
    <property type="entry name" value="BIOTINYL_LIPOYL"/>
    <property type="match status" value="1"/>
</dbReference>
<dbReference type="eggNOG" id="COG0508">
    <property type="taxonomic scope" value="Bacteria"/>
</dbReference>
<feature type="compositionally biased region" description="Low complexity" evidence="12">
    <location>
        <begin position="151"/>
        <end position="162"/>
    </location>
</feature>
<dbReference type="PANTHER" id="PTHR43416">
    <property type="entry name" value="DIHYDROLIPOYLLYSINE-RESIDUE SUCCINYLTRANSFERASE COMPONENT OF 2-OXOGLUTARATE DEHYDROGENASE COMPLEX, MITOCHONDRIAL-RELATED"/>
    <property type="match status" value="1"/>
</dbReference>